<proteinExistence type="inferred from homology"/>
<evidence type="ECO:0000313" key="3">
    <source>
        <dbReference type="EMBL" id="CAG9283414.1"/>
    </source>
</evidence>
<dbReference type="InterPro" id="IPR010089">
    <property type="entry name" value="Flavoprotein_WrbA-like"/>
</dbReference>
<dbReference type="GO" id="GO:0010181">
    <property type="term" value="F:FMN binding"/>
    <property type="evidence" value="ECO:0007669"/>
    <property type="project" value="InterPro"/>
</dbReference>
<gene>
    <name evidence="3" type="ORF">PTTT1_LOCUS22711</name>
</gene>
<dbReference type="Proteomes" id="UP000836788">
    <property type="component" value="Chromosome 19"/>
</dbReference>
<dbReference type="InterPro" id="IPR029039">
    <property type="entry name" value="Flavoprotein-like_sf"/>
</dbReference>
<name>A0A8J9S922_PHATR</name>
<dbReference type="PANTHER" id="PTHR30546:SF23">
    <property type="entry name" value="FLAVOPROTEIN-LIKE PROTEIN YCP4-RELATED"/>
    <property type="match status" value="1"/>
</dbReference>
<evidence type="ECO:0000259" key="2">
    <source>
        <dbReference type="PROSITE" id="PS50902"/>
    </source>
</evidence>
<comment type="similarity">
    <text evidence="1">Belongs to the WrbA family.</text>
</comment>
<dbReference type="GO" id="GO:0016020">
    <property type="term" value="C:membrane"/>
    <property type="evidence" value="ECO:0007669"/>
    <property type="project" value="TreeGrafter"/>
</dbReference>
<dbReference type="NCBIfam" id="TIGR01755">
    <property type="entry name" value="flav_wrbA"/>
    <property type="match status" value="1"/>
</dbReference>
<reference evidence="3" key="1">
    <citation type="submission" date="2022-02" db="EMBL/GenBank/DDBJ databases">
        <authorList>
            <person name="Giguere J D."/>
        </authorList>
    </citation>
    <scope>NUCLEOTIDE SEQUENCE</scope>
    <source>
        <strain evidence="3">CCAP 1055/1</strain>
    </source>
</reference>
<organism evidence="3">
    <name type="scientific">Phaeodactylum tricornutum</name>
    <name type="common">Diatom</name>
    <dbReference type="NCBI Taxonomy" id="2850"/>
    <lineage>
        <taxon>Eukaryota</taxon>
        <taxon>Sar</taxon>
        <taxon>Stramenopiles</taxon>
        <taxon>Ochrophyta</taxon>
        <taxon>Bacillariophyta</taxon>
        <taxon>Bacillariophyceae</taxon>
        <taxon>Bacillariophycidae</taxon>
        <taxon>Naviculales</taxon>
        <taxon>Phaeodactylaceae</taxon>
        <taxon>Phaeodactylum</taxon>
    </lineage>
</organism>
<evidence type="ECO:0000256" key="1">
    <source>
        <dbReference type="ARBA" id="ARBA00006961"/>
    </source>
</evidence>
<protein>
    <recommendedName>
        <fullName evidence="2">Flavodoxin-like domain-containing protein</fullName>
    </recommendedName>
</protein>
<dbReference type="Pfam" id="PF03358">
    <property type="entry name" value="FMN_red"/>
    <property type="match status" value="1"/>
</dbReference>
<feature type="domain" description="Flavodoxin-like" evidence="2">
    <location>
        <begin position="3"/>
        <end position="189"/>
    </location>
</feature>
<dbReference type="InterPro" id="IPR005025">
    <property type="entry name" value="FMN_Rdtase-like_dom"/>
</dbReference>
<dbReference type="PROSITE" id="PS50902">
    <property type="entry name" value="FLAVODOXIN_LIKE"/>
    <property type="match status" value="1"/>
</dbReference>
<dbReference type="NCBIfam" id="NF002999">
    <property type="entry name" value="PRK03767.1"/>
    <property type="match status" value="1"/>
</dbReference>
<sequence length="197" mass="20913">MKILPATTSLYGHITAMSAAVKKGIEASGATCDIYQVSETLNDEVLSKMGAPPKPDFPVITPDKMLEYDGFMFGLSGRFGTFPAQMKTFFDSCGGLWQKGSLTGKAAGTFTSVGTMGGGQETVNLSCVPFFTHQGMIFVPLGYVEPKVFTFEEIHGASAYGCGTFAGVDGSRQPTDLEKEIAETHGKHFASIAAKLV</sequence>
<dbReference type="EMBL" id="OU594960">
    <property type="protein sequence ID" value="CAG9283414.1"/>
    <property type="molecule type" value="Genomic_DNA"/>
</dbReference>
<dbReference type="Gene3D" id="3.40.50.360">
    <property type="match status" value="1"/>
</dbReference>
<dbReference type="FunFam" id="3.40.50.360:FF:000001">
    <property type="entry name" value="NAD(P)H dehydrogenase (Quinone) FQR1-like"/>
    <property type="match status" value="1"/>
</dbReference>
<dbReference type="AlphaFoldDB" id="A0A8J9S922"/>
<dbReference type="SUPFAM" id="SSF52218">
    <property type="entry name" value="Flavoproteins"/>
    <property type="match status" value="1"/>
</dbReference>
<dbReference type="GO" id="GO:0003955">
    <property type="term" value="F:NAD(P)H dehydrogenase (quinone) activity"/>
    <property type="evidence" value="ECO:0007669"/>
    <property type="project" value="InterPro"/>
</dbReference>
<dbReference type="InterPro" id="IPR008254">
    <property type="entry name" value="Flavodoxin/NO_synth"/>
</dbReference>
<accession>A0A8J9S922</accession>
<dbReference type="PANTHER" id="PTHR30546">
    <property type="entry name" value="FLAVODOXIN-RELATED PROTEIN WRBA-RELATED"/>
    <property type="match status" value="1"/>
</dbReference>